<dbReference type="Gene3D" id="3.10.50.10">
    <property type="match status" value="1"/>
</dbReference>
<dbReference type="CDD" id="cd02872">
    <property type="entry name" value="GH18_chitolectin_chitotriosidase"/>
    <property type="match status" value="1"/>
</dbReference>
<evidence type="ECO:0000256" key="2">
    <source>
        <dbReference type="ARBA" id="ARBA00022801"/>
    </source>
</evidence>
<comment type="caution">
    <text evidence="10">The sequence shown here is derived from an EMBL/GenBank/DDBJ whole genome shotgun (WGS) entry which is preliminary data.</text>
</comment>
<dbReference type="SUPFAM" id="SSF57625">
    <property type="entry name" value="Invertebrate chitin-binding proteins"/>
    <property type="match status" value="1"/>
</dbReference>
<dbReference type="GO" id="GO:0005576">
    <property type="term" value="C:extracellular region"/>
    <property type="evidence" value="ECO:0007669"/>
    <property type="project" value="TreeGrafter"/>
</dbReference>
<dbReference type="GO" id="GO:0004568">
    <property type="term" value="F:chitinase activity"/>
    <property type="evidence" value="ECO:0007669"/>
    <property type="project" value="TreeGrafter"/>
</dbReference>
<dbReference type="PANTHER" id="PTHR11177">
    <property type="entry name" value="CHITINASE"/>
    <property type="match status" value="1"/>
</dbReference>
<dbReference type="PROSITE" id="PS01095">
    <property type="entry name" value="GH18_1"/>
    <property type="match status" value="1"/>
</dbReference>
<dbReference type="InterPro" id="IPR011583">
    <property type="entry name" value="Chitinase_II/V-like_cat"/>
</dbReference>
<dbReference type="SUPFAM" id="SSF54556">
    <property type="entry name" value="Chitinase insertion domain"/>
    <property type="match status" value="1"/>
</dbReference>
<keyword evidence="4 5" id="KW-0326">Glycosidase</keyword>
<evidence type="ECO:0000256" key="6">
    <source>
        <dbReference type="RuleBase" id="RU004453"/>
    </source>
</evidence>
<evidence type="ECO:0000313" key="11">
    <source>
        <dbReference type="Proteomes" id="UP000242188"/>
    </source>
</evidence>
<evidence type="ECO:0000256" key="4">
    <source>
        <dbReference type="ARBA" id="ARBA00023295"/>
    </source>
</evidence>
<dbReference type="Pfam" id="PF00704">
    <property type="entry name" value="Glyco_hydro_18"/>
    <property type="match status" value="1"/>
</dbReference>
<dbReference type="PANTHER" id="PTHR11177:SF317">
    <property type="entry name" value="CHITINASE 12-RELATED"/>
    <property type="match status" value="1"/>
</dbReference>
<dbReference type="GO" id="GO:0005975">
    <property type="term" value="P:carbohydrate metabolic process"/>
    <property type="evidence" value="ECO:0007669"/>
    <property type="project" value="InterPro"/>
</dbReference>
<feature type="domain" description="GH18" evidence="9">
    <location>
        <begin position="26"/>
        <end position="403"/>
    </location>
</feature>
<dbReference type="AlphaFoldDB" id="A0A210QGB0"/>
<keyword evidence="11" id="KW-1185">Reference proteome</keyword>
<feature type="region of interest" description="Disordered" evidence="7">
    <location>
        <begin position="403"/>
        <end position="490"/>
    </location>
</feature>
<dbReference type="GO" id="GO:0006032">
    <property type="term" value="P:chitin catabolic process"/>
    <property type="evidence" value="ECO:0007669"/>
    <property type="project" value="TreeGrafter"/>
</dbReference>
<dbReference type="InterPro" id="IPR017853">
    <property type="entry name" value="GH"/>
</dbReference>
<dbReference type="STRING" id="6573.A0A210QGB0"/>
<keyword evidence="2 5" id="KW-0378">Hydrolase</keyword>
<evidence type="ECO:0000256" key="1">
    <source>
        <dbReference type="ARBA" id="ARBA00022729"/>
    </source>
</evidence>
<evidence type="ECO:0000313" key="10">
    <source>
        <dbReference type="EMBL" id="OWF47790.1"/>
    </source>
</evidence>
<sequence length="541" mass="59477">MASIRSITITVLPVLLWIVGVASGGYVRVCYHNIMSRHRQSAGRFQPEDINPHLCTHVVYAFGEIDSYDLNGTAISNASSPDDADMFERTVSLKKQNPHLKVLLAVGGWLNGVAEFVKLVENEANMRLFASNVITFLRDRGFDGFDLDWEYPGHRGSPAEDKQRFTTLIQILRDTFEEEATSSGLECLLLTVAVGASQWITQTAYEVDKLASNLDYIFLMSYDLHGPWDGRLGHHSPLYKRTGESPSDSRLNQDWAVHNWLSLGAPRDKLVMGIGLYGRTFTTWWPSNQPKKLGMGSKSGGEAGLYTNETGVLAYYEVCDNIRNKGWTVARHPEHMVPYAYSDDQFVGYDDVESVRVKSEYIKTQGLAGAMVWCFDLDDFSGQFCNQGPYPLLQKINDVLRSGQRTQTAPVRTPTPKIASTPAPTPKIASTPAPTPKIASTPAPTPKIASTQAPTPKIASTPAPTPKVTSAPVPSPKRTSVPTVGPSTSCDEPSSCPHGTFLVDPCDQACYYQCAHDTAHHRCCISGLHWDTSLNTCVFAV</sequence>
<dbReference type="OrthoDB" id="76388at2759"/>
<dbReference type="EMBL" id="NEDP02003775">
    <property type="protein sequence ID" value="OWF47790.1"/>
    <property type="molecule type" value="Genomic_DNA"/>
</dbReference>
<dbReference type="SMART" id="SM00636">
    <property type="entry name" value="Glyco_18"/>
    <property type="match status" value="1"/>
</dbReference>
<dbReference type="SUPFAM" id="SSF51445">
    <property type="entry name" value="(Trans)glycosidases"/>
    <property type="match status" value="1"/>
</dbReference>
<organism evidence="10 11">
    <name type="scientific">Mizuhopecten yessoensis</name>
    <name type="common">Japanese scallop</name>
    <name type="synonym">Patinopecten yessoensis</name>
    <dbReference type="NCBI Taxonomy" id="6573"/>
    <lineage>
        <taxon>Eukaryota</taxon>
        <taxon>Metazoa</taxon>
        <taxon>Spiralia</taxon>
        <taxon>Lophotrochozoa</taxon>
        <taxon>Mollusca</taxon>
        <taxon>Bivalvia</taxon>
        <taxon>Autobranchia</taxon>
        <taxon>Pteriomorphia</taxon>
        <taxon>Pectinida</taxon>
        <taxon>Pectinoidea</taxon>
        <taxon>Pectinidae</taxon>
        <taxon>Mizuhopecten</taxon>
    </lineage>
</organism>
<evidence type="ECO:0000256" key="3">
    <source>
        <dbReference type="ARBA" id="ARBA00023157"/>
    </source>
</evidence>
<dbReference type="FunFam" id="3.10.50.10:FF:000004">
    <property type="entry name" value="Chitinase 5"/>
    <property type="match status" value="1"/>
</dbReference>
<accession>A0A210QGB0</accession>
<dbReference type="InterPro" id="IPR036508">
    <property type="entry name" value="Chitin-bd_dom_sf"/>
</dbReference>
<evidence type="ECO:0000256" key="5">
    <source>
        <dbReference type="RuleBase" id="RU000489"/>
    </source>
</evidence>
<feature type="signal peptide" evidence="8">
    <location>
        <begin position="1"/>
        <end position="24"/>
    </location>
</feature>
<dbReference type="InterPro" id="IPR001223">
    <property type="entry name" value="Glyco_hydro18_cat"/>
</dbReference>
<feature type="compositionally biased region" description="Polar residues" evidence="7">
    <location>
        <begin position="477"/>
        <end position="490"/>
    </location>
</feature>
<dbReference type="InterPro" id="IPR050314">
    <property type="entry name" value="Glycosyl_Hydrlase_18"/>
</dbReference>
<evidence type="ECO:0000256" key="7">
    <source>
        <dbReference type="SAM" id="MobiDB-lite"/>
    </source>
</evidence>
<evidence type="ECO:0000259" key="9">
    <source>
        <dbReference type="PROSITE" id="PS51910"/>
    </source>
</evidence>
<keyword evidence="1 8" id="KW-0732">Signal</keyword>
<proteinExistence type="inferred from homology"/>
<dbReference type="InterPro" id="IPR001579">
    <property type="entry name" value="Glyco_hydro_18_chit_AS"/>
</dbReference>
<dbReference type="PROSITE" id="PS51910">
    <property type="entry name" value="GH18_2"/>
    <property type="match status" value="1"/>
</dbReference>
<dbReference type="Proteomes" id="UP000242188">
    <property type="component" value="Unassembled WGS sequence"/>
</dbReference>
<protein>
    <submittedName>
        <fullName evidence="10">Chitotriosidase-1</fullName>
    </submittedName>
</protein>
<dbReference type="GO" id="GO:0008061">
    <property type="term" value="F:chitin binding"/>
    <property type="evidence" value="ECO:0007669"/>
    <property type="project" value="InterPro"/>
</dbReference>
<dbReference type="Gene3D" id="3.20.20.80">
    <property type="entry name" value="Glycosidases"/>
    <property type="match status" value="2"/>
</dbReference>
<name>A0A210QGB0_MIZYE</name>
<comment type="similarity">
    <text evidence="6">Belongs to the glycosyl hydrolase 18 family.</text>
</comment>
<gene>
    <name evidence="10" type="ORF">KP79_PYT06202</name>
</gene>
<feature type="chain" id="PRO_5012623054" evidence="8">
    <location>
        <begin position="25"/>
        <end position="541"/>
    </location>
</feature>
<reference evidence="10 11" key="1">
    <citation type="journal article" date="2017" name="Nat. Ecol. Evol.">
        <title>Scallop genome provides insights into evolution of bilaterian karyotype and development.</title>
        <authorList>
            <person name="Wang S."/>
            <person name="Zhang J."/>
            <person name="Jiao W."/>
            <person name="Li J."/>
            <person name="Xun X."/>
            <person name="Sun Y."/>
            <person name="Guo X."/>
            <person name="Huan P."/>
            <person name="Dong B."/>
            <person name="Zhang L."/>
            <person name="Hu X."/>
            <person name="Sun X."/>
            <person name="Wang J."/>
            <person name="Zhao C."/>
            <person name="Wang Y."/>
            <person name="Wang D."/>
            <person name="Huang X."/>
            <person name="Wang R."/>
            <person name="Lv J."/>
            <person name="Li Y."/>
            <person name="Zhang Z."/>
            <person name="Liu B."/>
            <person name="Lu W."/>
            <person name="Hui Y."/>
            <person name="Liang J."/>
            <person name="Zhou Z."/>
            <person name="Hou R."/>
            <person name="Li X."/>
            <person name="Liu Y."/>
            <person name="Li H."/>
            <person name="Ning X."/>
            <person name="Lin Y."/>
            <person name="Zhao L."/>
            <person name="Xing Q."/>
            <person name="Dou J."/>
            <person name="Li Y."/>
            <person name="Mao J."/>
            <person name="Guo H."/>
            <person name="Dou H."/>
            <person name="Li T."/>
            <person name="Mu C."/>
            <person name="Jiang W."/>
            <person name="Fu Q."/>
            <person name="Fu X."/>
            <person name="Miao Y."/>
            <person name="Liu J."/>
            <person name="Yu Q."/>
            <person name="Li R."/>
            <person name="Liao H."/>
            <person name="Li X."/>
            <person name="Kong Y."/>
            <person name="Jiang Z."/>
            <person name="Chourrout D."/>
            <person name="Li R."/>
            <person name="Bao Z."/>
        </authorList>
    </citation>
    <scope>NUCLEOTIDE SEQUENCE [LARGE SCALE GENOMIC DNA]</scope>
    <source>
        <strain evidence="10 11">PY_sf001</strain>
    </source>
</reference>
<evidence type="ECO:0000256" key="8">
    <source>
        <dbReference type="SAM" id="SignalP"/>
    </source>
</evidence>
<keyword evidence="3" id="KW-1015">Disulfide bond</keyword>
<dbReference type="InterPro" id="IPR029070">
    <property type="entry name" value="Chitinase_insertion_sf"/>
</dbReference>